<evidence type="ECO:0000313" key="3">
    <source>
        <dbReference type="EMBL" id="EHK24791.1"/>
    </source>
</evidence>
<keyword evidence="4" id="KW-1185">Reference proteome</keyword>
<dbReference type="EMBL" id="ABDF02000004">
    <property type="protein sequence ID" value="EHK24791.1"/>
    <property type="molecule type" value="Genomic_DNA"/>
</dbReference>
<dbReference type="InterPro" id="IPR027417">
    <property type="entry name" value="P-loop_NTPase"/>
</dbReference>
<proteinExistence type="predicted"/>
<dbReference type="InParanoid" id="G9MKP4"/>
<dbReference type="GeneID" id="25791475"/>
<organism evidence="3 4">
    <name type="scientific">Hypocrea virens (strain Gv29-8 / FGSC 10586)</name>
    <name type="common">Gliocladium virens</name>
    <name type="synonym">Trichoderma virens</name>
    <dbReference type="NCBI Taxonomy" id="413071"/>
    <lineage>
        <taxon>Eukaryota</taxon>
        <taxon>Fungi</taxon>
        <taxon>Dikarya</taxon>
        <taxon>Ascomycota</taxon>
        <taxon>Pezizomycotina</taxon>
        <taxon>Sordariomycetes</taxon>
        <taxon>Hypocreomycetidae</taxon>
        <taxon>Hypocreales</taxon>
        <taxon>Hypocreaceae</taxon>
        <taxon>Trichoderma</taxon>
    </lineage>
</organism>
<evidence type="ECO:0000259" key="2">
    <source>
        <dbReference type="Pfam" id="PF24883"/>
    </source>
</evidence>
<comment type="caution">
    <text evidence="3">The sequence shown here is derived from an EMBL/GenBank/DDBJ whole genome shotgun (WGS) entry which is preliminary data.</text>
</comment>
<gene>
    <name evidence="3" type="ORF">TRIVIDRAFT_220231</name>
</gene>
<reference evidence="3 4" key="1">
    <citation type="journal article" date="2011" name="Genome Biol.">
        <title>Comparative genome sequence analysis underscores mycoparasitism as the ancestral life style of Trichoderma.</title>
        <authorList>
            <person name="Kubicek C.P."/>
            <person name="Herrera-Estrella A."/>
            <person name="Seidl-Seiboth V."/>
            <person name="Martinez D.A."/>
            <person name="Druzhinina I.S."/>
            <person name="Thon M."/>
            <person name="Zeilinger S."/>
            <person name="Casas-Flores S."/>
            <person name="Horwitz B.A."/>
            <person name="Mukherjee P.K."/>
            <person name="Mukherjee M."/>
            <person name="Kredics L."/>
            <person name="Alcaraz L.D."/>
            <person name="Aerts A."/>
            <person name="Antal Z."/>
            <person name="Atanasova L."/>
            <person name="Cervantes-Badillo M.G."/>
            <person name="Challacombe J."/>
            <person name="Chertkov O."/>
            <person name="McCluskey K."/>
            <person name="Coulpier F."/>
            <person name="Deshpande N."/>
            <person name="von Doehren H."/>
            <person name="Ebbole D.J."/>
            <person name="Esquivel-Naranjo E.U."/>
            <person name="Fekete E."/>
            <person name="Flipphi M."/>
            <person name="Glaser F."/>
            <person name="Gomez-Rodriguez E.Y."/>
            <person name="Gruber S."/>
            <person name="Han C."/>
            <person name="Henrissat B."/>
            <person name="Hermosa R."/>
            <person name="Hernandez-Onate M."/>
            <person name="Karaffa L."/>
            <person name="Kosti I."/>
            <person name="Le Crom S."/>
            <person name="Lindquist E."/>
            <person name="Lucas S."/>
            <person name="Luebeck M."/>
            <person name="Luebeck P.S."/>
            <person name="Margeot A."/>
            <person name="Metz B."/>
            <person name="Misra M."/>
            <person name="Nevalainen H."/>
            <person name="Omann M."/>
            <person name="Packer N."/>
            <person name="Perrone G."/>
            <person name="Uresti-Rivera E.E."/>
            <person name="Salamov A."/>
            <person name="Schmoll M."/>
            <person name="Seiboth B."/>
            <person name="Shapiro H."/>
            <person name="Sukno S."/>
            <person name="Tamayo-Ramos J.A."/>
            <person name="Tisch D."/>
            <person name="Wiest A."/>
            <person name="Wilkinson H.H."/>
            <person name="Zhang M."/>
            <person name="Coutinho P.M."/>
            <person name="Kenerley C.M."/>
            <person name="Monte E."/>
            <person name="Baker S.E."/>
            <person name="Grigoriev I.V."/>
        </authorList>
    </citation>
    <scope>NUCLEOTIDE SEQUENCE [LARGE SCALE GENOMIC DNA]</scope>
    <source>
        <strain evidence="4">Gv29-8 / FGSC 10586</strain>
    </source>
</reference>
<dbReference type="HOGENOM" id="CLU_022887_0_0_1"/>
<keyword evidence="1" id="KW-0677">Repeat</keyword>
<protein>
    <recommendedName>
        <fullName evidence="2">Nephrocystin 3-like N-terminal domain-containing protein</fullName>
    </recommendedName>
</protein>
<dbReference type="Proteomes" id="UP000007115">
    <property type="component" value="Unassembled WGS sequence"/>
</dbReference>
<name>G9MKP4_HYPVG</name>
<dbReference type="PANTHER" id="PTHR10039:SF16">
    <property type="entry name" value="GPI INOSITOL-DEACYLASE"/>
    <property type="match status" value="1"/>
</dbReference>
<feature type="domain" description="Nephrocystin 3-like N-terminal" evidence="2">
    <location>
        <begin position="334"/>
        <end position="508"/>
    </location>
</feature>
<dbReference type="Pfam" id="PF24883">
    <property type="entry name" value="NPHP3_N"/>
    <property type="match status" value="1"/>
</dbReference>
<dbReference type="AlphaFoldDB" id="G9MKP4"/>
<dbReference type="PANTHER" id="PTHR10039">
    <property type="entry name" value="AMELOGENIN"/>
    <property type="match status" value="1"/>
</dbReference>
<evidence type="ECO:0000313" key="4">
    <source>
        <dbReference type="Proteomes" id="UP000007115"/>
    </source>
</evidence>
<dbReference type="VEuPathDB" id="FungiDB:TRIVIDRAFT_220231"/>
<dbReference type="SUPFAM" id="SSF52540">
    <property type="entry name" value="P-loop containing nucleoside triphosphate hydrolases"/>
    <property type="match status" value="1"/>
</dbReference>
<dbReference type="InterPro" id="IPR056884">
    <property type="entry name" value="NPHP3-like_N"/>
</dbReference>
<dbReference type="STRING" id="413071.G9MKP4"/>
<dbReference type="Gene3D" id="3.40.50.300">
    <property type="entry name" value="P-loop containing nucleotide triphosphate hydrolases"/>
    <property type="match status" value="1"/>
</dbReference>
<accession>G9MKP4</accession>
<sequence length="629" mass="72060">MDAWPSIVDRNVLRQHYDDTWTTLDPPTPISSVTNVRESGLVNDKGTDAIERSNIWLKAYDAAAPETRKWLESLPELTKLQGINKRDESWVEEIVEVLKALEKKYQESSLRITVGQKEIAPRDYVAPTIQCLTMIGDIATQLVPAPSGMMWSAIKVLLQLPVTGIGETTAILASTAKILSILRRGKLYEVVFTKDNTTPELLQDLEDGLITTYAKSLDLLAYAARHLKNKYRQILEWISNPDGAEFLMAELIQRETDLVWAAECCEMARSANADARHTELLLEIHTSIDQIDDKMRHLFDKMESQQMLEALDYFSDVKFGEQHQKKVEMRTPWTGMWLLENSKFKEWEQADGSSILWLQGTVGMGKSFLASTVIDQFRVDDAISHAPNRKNNQGFAYFYCERGSADLREPISVLRSYVRQLSMVPCYPNLMQKKLIGLYQESRKQGVKLGIKVCKEQLFESVNLYPKTILVLDGLDECNPDTRGELIEILAELTMLAKNSVKLFISSRKEQDIAKQLPSDVTLEVDAHDNEEDIETFVESRIEKIKRTWKWTSVPRDLENEIRRTVCEKSEGMFRWADLQMDQLSKLSLANKLKERLGKLPKNLNASYEEIFQRVEKDGNREILERAVK</sequence>
<dbReference type="eggNOG" id="KOG4177">
    <property type="taxonomic scope" value="Eukaryota"/>
</dbReference>
<dbReference type="OMA" id="ECCEMAR"/>
<evidence type="ECO:0000256" key="1">
    <source>
        <dbReference type="ARBA" id="ARBA00022737"/>
    </source>
</evidence>
<dbReference type="RefSeq" id="XP_013958992.1">
    <property type="nucleotide sequence ID" value="XM_014103517.1"/>
</dbReference>
<dbReference type="OrthoDB" id="7464126at2759"/>